<keyword evidence="5" id="KW-0675">Receptor</keyword>
<dbReference type="PRINTS" id="PR00248">
    <property type="entry name" value="GPCRMGR"/>
</dbReference>
<evidence type="ECO:0000313" key="11">
    <source>
        <dbReference type="Proteomes" id="UP001165060"/>
    </source>
</evidence>
<evidence type="ECO:0000256" key="6">
    <source>
        <dbReference type="ARBA" id="ARBA00023180"/>
    </source>
</evidence>
<evidence type="ECO:0000256" key="5">
    <source>
        <dbReference type="ARBA" id="ARBA00023170"/>
    </source>
</evidence>
<feature type="transmembrane region" description="Helical" evidence="7">
    <location>
        <begin position="522"/>
        <end position="540"/>
    </location>
</feature>
<sequence length="891" mass="96611">MVLFRAVLLAALTLLASPAENNIALMMRLTDLRNDEGSEVLSDVWRGVAMGAIIGVKDWNERNDRYTPTLSSPRYANCDVTLNPTMYDTGSTSKGSIMAYRAARSNLENPDGTSELHSILGAARSDASKPMATLGGIDGVPQMSYWSTSDAMEDKSVYTNFGRTIPPDSATTKAAAELMSKLGYTYIGVSYVDDPYGAFWKDAFVAACSAMKCKDASGKPTAESCPIQVITSGLIGGNKESVEQSVEIMKSANVKVGFIVTYDDDMNFFMDKAVAEGMVGGDYFWVFADGIMASAVVAAANIDPLRAHGHARLTATGGLVGNPNYDKFLNDWLNNFDNDVGLKAFAEELFWDYTADAGSQMNYDAGAAGGWHPEGTDLSVVEDSFFQDNFPDDLATYAYDAAMALGFGACDYVEAGGTFGAAFDGPAYFKKITELRFKSVTGNPYFLDTGSRDPESANFVLENFLCDDGGCVAKKMAKWTAADGYVDDVEGEPFVYADGTTTPPPDVPAEEMKKVMITKEQLYALAFAVVFGGVLAYALFSRMSAKKNTNLATHSNEIRHNATVLGFTVMDLLSDVLNWYAVVSFCTGSISAIYLAILGISALVASHSCFVNFKQVKSLAKELAEVTLGDAVLDTELDNLERMYPDVKVKAGIIKGGRSAAREVGALIKATFVKNKVQPTVERQSSAVLGEGVEVKEKRLLRVLKRIKNLKHKQLFWERKKVRVVSGALSSLVEDLPFTILNTLYIVYGCSLGFGDDGSGESEDGHCRRGGDSTLTLFMFSTIATIAFASKKLVDVGRVPQMSEGMRLLETFEIPHELESAKDMLDEINDRRAGTTMMQSAKLVALVNENERMKRRLSLVDGIGDFAEDEVRGAEEARKDISEAIGNTTGD</sequence>
<evidence type="ECO:0000256" key="1">
    <source>
        <dbReference type="ARBA" id="ARBA00004141"/>
    </source>
</evidence>
<proteinExistence type="predicted"/>
<feature type="domain" description="Receptor ligand binding region" evidence="9">
    <location>
        <begin position="82"/>
        <end position="453"/>
    </location>
</feature>
<keyword evidence="6" id="KW-0325">Glycoprotein</keyword>
<evidence type="ECO:0000256" key="2">
    <source>
        <dbReference type="ARBA" id="ARBA00022692"/>
    </source>
</evidence>
<evidence type="ECO:0000259" key="9">
    <source>
        <dbReference type="Pfam" id="PF01094"/>
    </source>
</evidence>
<evidence type="ECO:0000256" key="7">
    <source>
        <dbReference type="SAM" id="Phobius"/>
    </source>
</evidence>
<evidence type="ECO:0000313" key="10">
    <source>
        <dbReference type="EMBL" id="GMI24517.1"/>
    </source>
</evidence>
<keyword evidence="2 7" id="KW-0812">Transmembrane</keyword>
<feature type="signal peptide" evidence="8">
    <location>
        <begin position="1"/>
        <end position="18"/>
    </location>
</feature>
<feature type="chain" id="PRO_5047285076" description="Receptor ligand binding region domain-containing protein" evidence="8">
    <location>
        <begin position="19"/>
        <end position="891"/>
    </location>
</feature>
<protein>
    <recommendedName>
        <fullName evidence="9">Receptor ligand binding region domain-containing protein</fullName>
    </recommendedName>
</protein>
<comment type="caution">
    <text evidence="10">The sequence shown here is derived from an EMBL/GenBank/DDBJ whole genome shotgun (WGS) entry which is preliminary data.</text>
</comment>
<dbReference type="InterPro" id="IPR000337">
    <property type="entry name" value="GPCR_3"/>
</dbReference>
<keyword evidence="11" id="KW-1185">Reference proteome</keyword>
<dbReference type="EMBL" id="BRYB01001383">
    <property type="protein sequence ID" value="GMI24517.1"/>
    <property type="molecule type" value="Genomic_DNA"/>
</dbReference>
<dbReference type="Gene3D" id="3.40.50.2300">
    <property type="match status" value="2"/>
</dbReference>
<dbReference type="SUPFAM" id="SSF53822">
    <property type="entry name" value="Periplasmic binding protein-like I"/>
    <property type="match status" value="1"/>
</dbReference>
<evidence type="ECO:0000256" key="8">
    <source>
        <dbReference type="SAM" id="SignalP"/>
    </source>
</evidence>
<dbReference type="InterPro" id="IPR050726">
    <property type="entry name" value="mGluR"/>
</dbReference>
<accession>A0ABQ6MDY1</accession>
<comment type="subcellular location">
    <subcellularLocation>
        <location evidence="1">Membrane</location>
        <topology evidence="1">Multi-pass membrane protein</topology>
    </subcellularLocation>
</comment>
<evidence type="ECO:0000256" key="3">
    <source>
        <dbReference type="ARBA" id="ARBA00022989"/>
    </source>
</evidence>
<keyword evidence="8" id="KW-0732">Signal</keyword>
<evidence type="ECO:0000256" key="4">
    <source>
        <dbReference type="ARBA" id="ARBA00023136"/>
    </source>
</evidence>
<organism evidence="10 11">
    <name type="scientific">Tetraparma gracilis</name>
    <dbReference type="NCBI Taxonomy" id="2962635"/>
    <lineage>
        <taxon>Eukaryota</taxon>
        <taxon>Sar</taxon>
        <taxon>Stramenopiles</taxon>
        <taxon>Ochrophyta</taxon>
        <taxon>Bolidophyceae</taxon>
        <taxon>Parmales</taxon>
        <taxon>Triparmaceae</taxon>
        <taxon>Tetraparma</taxon>
    </lineage>
</organism>
<dbReference type="InterPro" id="IPR001828">
    <property type="entry name" value="ANF_lig-bd_rcpt"/>
</dbReference>
<dbReference type="Proteomes" id="UP001165060">
    <property type="component" value="Unassembled WGS sequence"/>
</dbReference>
<reference evidence="10 11" key="1">
    <citation type="journal article" date="2023" name="Commun. Biol.">
        <title>Genome analysis of Parmales, the sister group of diatoms, reveals the evolutionary specialization of diatoms from phago-mixotrophs to photoautotrophs.</title>
        <authorList>
            <person name="Ban H."/>
            <person name="Sato S."/>
            <person name="Yoshikawa S."/>
            <person name="Yamada K."/>
            <person name="Nakamura Y."/>
            <person name="Ichinomiya M."/>
            <person name="Sato N."/>
            <person name="Blanc-Mathieu R."/>
            <person name="Endo H."/>
            <person name="Kuwata A."/>
            <person name="Ogata H."/>
        </authorList>
    </citation>
    <scope>NUCLEOTIDE SEQUENCE [LARGE SCALE GENOMIC DNA]</scope>
</reference>
<dbReference type="InterPro" id="IPR028082">
    <property type="entry name" value="Peripla_BP_I"/>
</dbReference>
<dbReference type="PANTHER" id="PTHR24060">
    <property type="entry name" value="METABOTROPIC GLUTAMATE RECEPTOR"/>
    <property type="match status" value="1"/>
</dbReference>
<gene>
    <name evidence="10" type="ORF">TeGR_g290</name>
</gene>
<dbReference type="Pfam" id="PF01094">
    <property type="entry name" value="ANF_receptor"/>
    <property type="match status" value="1"/>
</dbReference>
<keyword evidence="4 7" id="KW-0472">Membrane</keyword>
<name>A0ABQ6MDY1_9STRA</name>
<keyword evidence="3 7" id="KW-1133">Transmembrane helix</keyword>